<keyword evidence="3" id="KW-1185">Reference proteome</keyword>
<dbReference type="Proteomes" id="UP000626242">
    <property type="component" value="Unassembled WGS sequence"/>
</dbReference>
<evidence type="ECO:0000313" key="2">
    <source>
        <dbReference type="EMBL" id="MBD8018457.1"/>
    </source>
</evidence>
<protein>
    <recommendedName>
        <fullName evidence="4">DUF4345 domain-containing protein</fullName>
    </recommendedName>
</protein>
<name>A0ABR8WND3_9FLAO</name>
<proteinExistence type="predicted"/>
<dbReference type="RefSeq" id="WP_251833645.1">
    <property type="nucleotide sequence ID" value="NZ_JACSPS010000002.1"/>
</dbReference>
<comment type="caution">
    <text evidence="2">The sequence shown here is derived from an EMBL/GenBank/DDBJ whole genome shotgun (WGS) entry which is preliminary data.</text>
</comment>
<organism evidence="2 3">
    <name type="scientific">Kaistella pullorum</name>
    <dbReference type="NCBI Taxonomy" id="2763074"/>
    <lineage>
        <taxon>Bacteria</taxon>
        <taxon>Pseudomonadati</taxon>
        <taxon>Bacteroidota</taxon>
        <taxon>Flavobacteriia</taxon>
        <taxon>Flavobacteriales</taxon>
        <taxon>Weeksellaceae</taxon>
        <taxon>Chryseobacterium group</taxon>
        <taxon>Kaistella</taxon>
    </lineage>
</organism>
<evidence type="ECO:0000256" key="1">
    <source>
        <dbReference type="SAM" id="Phobius"/>
    </source>
</evidence>
<feature type="transmembrane region" description="Helical" evidence="1">
    <location>
        <begin position="5"/>
        <end position="25"/>
    </location>
</feature>
<reference evidence="2 3" key="1">
    <citation type="submission" date="2020-08" db="EMBL/GenBank/DDBJ databases">
        <title>A Genomic Blueprint of the Chicken Gut Microbiome.</title>
        <authorList>
            <person name="Gilroy R."/>
            <person name="Ravi A."/>
            <person name="Getino M."/>
            <person name="Pursley I."/>
            <person name="Horton D.L."/>
            <person name="Alikhan N.-F."/>
            <person name="Baker D."/>
            <person name="Gharbi K."/>
            <person name="Hall N."/>
            <person name="Watson M."/>
            <person name="Adriaenssens E.M."/>
            <person name="Foster-Nyarko E."/>
            <person name="Jarju S."/>
            <person name="Secka A."/>
            <person name="Antonio M."/>
            <person name="Oren A."/>
            <person name="Chaudhuri R."/>
            <person name="La Ragione R.M."/>
            <person name="Hildebrand F."/>
            <person name="Pallen M.J."/>
        </authorList>
    </citation>
    <scope>NUCLEOTIDE SEQUENCE [LARGE SCALE GENOMIC DNA]</scope>
    <source>
        <strain evidence="2 3">Sa1CVA4</strain>
    </source>
</reference>
<feature type="transmembrane region" description="Helical" evidence="1">
    <location>
        <begin position="84"/>
        <end position="102"/>
    </location>
</feature>
<keyword evidence="1" id="KW-0472">Membrane</keyword>
<feature type="transmembrane region" description="Helical" evidence="1">
    <location>
        <begin position="53"/>
        <end position="72"/>
    </location>
</feature>
<accession>A0ABR8WND3</accession>
<keyword evidence="1" id="KW-0812">Transmembrane</keyword>
<gene>
    <name evidence="2" type="ORF">H9628_08225</name>
</gene>
<keyword evidence="1" id="KW-1133">Transmembrane helix</keyword>
<sequence length="137" mass="14781">MLRKIAAVIAGIIVTAVVLGIVQWLGRQAYPPPMGADLNDTESLKNYVETAPFMALFFVILSYAAGAFCGGFTATKIARDSSRAPAFIIGALFALISIYMMLTLPTPFWFWVLGLASWGLVMAGRSLARSTTSLQKN</sequence>
<evidence type="ECO:0008006" key="4">
    <source>
        <dbReference type="Google" id="ProtNLM"/>
    </source>
</evidence>
<evidence type="ECO:0000313" key="3">
    <source>
        <dbReference type="Proteomes" id="UP000626242"/>
    </source>
</evidence>
<dbReference type="EMBL" id="JACSPS010000002">
    <property type="protein sequence ID" value="MBD8018457.1"/>
    <property type="molecule type" value="Genomic_DNA"/>
</dbReference>
<feature type="transmembrane region" description="Helical" evidence="1">
    <location>
        <begin position="108"/>
        <end position="128"/>
    </location>
</feature>